<dbReference type="InterPro" id="IPR036866">
    <property type="entry name" value="RibonucZ/Hydroxyglut_hydro"/>
</dbReference>
<proteinExistence type="predicted"/>
<accession>A0AAJ0CAA2</accession>
<dbReference type="PANTHER" id="PTHR43546:SF7">
    <property type="entry name" value="METALLO-BETA-LACTAMASE DOMAIN-CONTAINING PROTEIN"/>
    <property type="match status" value="1"/>
</dbReference>
<reference evidence="3" key="1">
    <citation type="submission" date="2023-06" db="EMBL/GenBank/DDBJ databases">
        <title>Genome-scale phylogeny and comparative genomics of the fungal order Sordariales.</title>
        <authorList>
            <consortium name="Lawrence Berkeley National Laboratory"/>
            <person name="Hensen N."/>
            <person name="Bonometti L."/>
            <person name="Westerberg I."/>
            <person name="Brannstrom I.O."/>
            <person name="Guillou S."/>
            <person name="Cros-Aarteil S."/>
            <person name="Calhoun S."/>
            <person name="Haridas S."/>
            <person name="Kuo A."/>
            <person name="Mondo S."/>
            <person name="Pangilinan J."/>
            <person name="Riley R."/>
            <person name="Labutti K."/>
            <person name="Andreopoulos B."/>
            <person name="Lipzen A."/>
            <person name="Chen C."/>
            <person name="Yanf M."/>
            <person name="Daum C."/>
            <person name="Ng V."/>
            <person name="Clum A."/>
            <person name="Steindorff A."/>
            <person name="Ohm R."/>
            <person name="Martin F."/>
            <person name="Silar P."/>
            <person name="Natvig D."/>
            <person name="Lalanne C."/>
            <person name="Gautier V."/>
            <person name="Ament-Velasquez S.L."/>
            <person name="Kruys A."/>
            <person name="Hutchinson M.I."/>
            <person name="Powell A.J."/>
            <person name="Barry K."/>
            <person name="Miller A.N."/>
            <person name="Grigoriev I.V."/>
            <person name="Debuchy R."/>
            <person name="Gladieux P."/>
            <person name="Thoren M.H."/>
            <person name="Johannesson H."/>
        </authorList>
    </citation>
    <scope>NUCLEOTIDE SEQUENCE</scope>
    <source>
        <strain evidence="3">8032-3</strain>
    </source>
</reference>
<evidence type="ECO:0000313" key="4">
    <source>
        <dbReference type="Proteomes" id="UP001244011"/>
    </source>
</evidence>
<dbReference type="AlphaFoldDB" id="A0AAJ0CAA2"/>
<dbReference type="RefSeq" id="XP_060289068.1">
    <property type="nucleotide sequence ID" value="XM_060424196.1"/>
</dbReference>
<sequence length="356" mass="39040">MSANDHIHLDPAQRKPHLKDQPTTSSAPASLPLGKQHSHPRGSTGDEDAIVFFIGNATTVLEWNGVRILTDPNFLHAGDHVHLGPGVSGKRLKSPAVDLHELPPLDCILLSHYHEDHFDRMVEGSLSRDFPIITTPHAKKCLTSDRNEDDPFTSVRALDFFQSVMLYVDGTDSGSSDGKAAKTPVIKVTATPGKHVPPGLLSMANDLLHAVPPTNGYLLELGYSPSPPPARPTAAPELSPDGYRIYISGDTLFVDELREIPERLGRGRIDLMLVHLGGTTIPSPSAPLVMVTMDAEQGLKLMRLMDPDVTVPIHFDDYDLFLSPLSDFKAGVSEEGWDGRVVYLDRGEQYRFKVRE</sequence>
<dbReference type="Gene3D" id="3.60.15.10">
    <property type="entry name" value="Ribonuclease Z/Hydroxyacylglutathione hydrolase-like"/>
    <property type="match status" value="1"/>
</dbReference>
<feature type="compositionally biased region" description="Basic and acidic residues" evidence="1">
    <location>
        <begin position="1"/>
        <end position="13"/>
    </location>
</feature>
<dbReference type="GeneID" id="85307383"/>
<dbReference type="InterPro" id="IPR050114">
    <property type="entry name" value="UPF0173_UPF0282_UlaG_hydrolase"/>
</dbReference>
<dbReference type="EMBL" id="MU838997">
    <property type="protein sequence ID" value="KAK1772855.1"/>
    <property type="molecule type" value="Genomic_DNA"/>
</dbReference>
<dbReference type="InterPro" id="IPR001279">
    <property type="entry name" value="Metallo-B-lactamas"/>
</dbReference>
<evidence type="ECO:0000259" key="2">
    <source>
        <dbReference type="Pfam" id="PF12706"/>
    </source>
</evidence>
<evidence type="ECO:0000313" key="3">
    <source>
        <dbReference type="EMBL" id="KAK1772855.1"/>
    </source>
</evidence>
<protein>
    <submittedName>
        <fullName evidence="3">Beta-lactamase-like protein</fullName>
    </submittedName>
</protein>
<keyword evidence="4" id="KW-1185">Reference proteome</keyword>
<name>A0AAJ0CAA2_9PEZI</name>
<dbReference type="Proteomes" id="UP001244011">
    <property type="component" value="Unassembled WGS sequence"/>
</dbReference>
<comment type="caution">
    <text evidence="3">The sequence shown here is derived from an EMBL/GenBank/DDBJ whole genome shotgun (WGS) entry which is preliminary data.</text>
</comment>
<evidence type="ECO:0000256" key="1">
    <source>
        <dbReference type="SAM" id="MobiDB-lite"/>
    </source>
</evidence>
<dbReference type="Pfam" id="PF12706">
    <property type="entry name" value="Lactamase_B_2"/>
    <property type="match status" value="1"/>
</dbReference>
<dbReference type="PANTHER" id="PTHR43546">
    <property type="entry name" value="UPF0173 METAL-DEPENDENT HYDROLASE MJ1163-RELATED"/>
    <property type="match status" value="1"/>
</dbReference>
<organism evidence="3 4">
    <name type="scientific">Phialemonium atrogriseum</name>
    <dbReference type="NCBI Taxonomy" id="1093897"/>
    <lineage>
        <taxon>Eukaryota</taxon>
        <taxon>Fungi</taxon>
        <taxon>Dikarya</taxon>
        <taxon>Ascomycota</taxon>
        <taxon>Pezizomycotina</taxon>
        <taxon>Sordariomycetes</taxon>
        <taxon>Sordariomycetidae</taxon>
        <taxon>Cephalothecales</taxon>
        <taxon>Cephalothecaceae</taxon>
        <taxon>Phialemonium</taxon>
    </lineage>
</organism>
<gene>
    <name evidence="3" type="ORF">QBC33DRAFT_442713</name>
</gene>
<dbReference type="SUPFAM" id="SSF56281">
    <property type="entry name" value="Metallo-hydrolase/oxidoreductase"/>
    <property type="match status" value="1"/>
</dbReference>
<feature type="domain" description="Metallo-beta-lactamase" evidence="2">
    <location>
        <begin position="68"/>
        <end position="315"/>
    </location>
</feature>
<feature type="region of interest" description="Disordered" evidence="1">
    <location>
        <begin position="1"/>
        <end position="44"/>
    </location>
</feature>